<proteinExistence type="predicted"/>
<comment type="caution">
    <text evidence="1">The sequence shown here is derived from an EMBL/GenBank/DDBJ whole genome shotgun (WGS) entry which is preliminary data.</text>
</comment>
<dbReference type="Proteomes" id="UP000031980">
    <property type="component" value="Unassembled WGS sequence"/>
</dbReference>
<evidence type="ECO:0000313" key="4">
    <source>
        <dbReference type="Proteomes" id="UP000031980"/>
    </source>
</evidence>
<dbReference type="AlphaFoldDB" id="A0A0C3R7A8"/>
<name>A0A0C3R7A8_9PORP</name>
<evidence type="ECO:0000313" key="2">
    <source>
        <dbReference type="EMBL" id="KIO47420.1"/>
    </source>
</evidence>
<dbReference type="EMBL" id="JPIT01000006">
    <property type="protein sequence ID" value="KIO47420.1"/>
    <property type="molecule type" value="Genomic_DNA"/>
</dbReference>
<dbReference type="InterPro" id="IPR024492">
    <property type="entry name" value="DUF2764"/>
</dbReference>
<reference evidence="1 4" key="1">
    <citation type="submission" date="2014-07" db="EMBL/GenBank/DDBJ databases">
        <title>Porphyromonadaceae bacterium OUH 308042 = ATCC BAA-2681 = DSM 28342 draft genome.</title>
        <authorList>
            <person name="Sydenham T.V."/>
            <person name="Hasman H."/>
            <person name="Justensen U.S."/>
        </authorList>
    </citation>
    <scope>NUCLEOTIDE SEQUENCE [LARGE SCALE GENOMIC DNA]</scope>
    <source>
        <strain evidence="1 4">OUH 308042</strain>
    </source>
</reference>
<organism evidence="1 4">
    <name type="scientific">Sanguibacteroides justesenii</name>
    <dbReference type="NCBI Taxonomy" id="1547597"/>
    <lineage>
        <taxon>Bacteria</taxon>
        <taxon>Pseudomonadati</taxon>
        <taxon>Bacteroidota</taxon>
        <taxon>Bacteroidia</taxon>
        <taxon>Bacteroidales</taxon>
        <taxon>Porphyromonadaceae</taxon>
        <taxon>Sanguibacteroides</taxon>
    </lineage>
</organism>
<reference evidence="2 3" key="2">
    <citation type="submission" date="2014-07" db="EMBL/GenBank/DDBJ databases">
        <title>Porphyromonadaceae bacterium OUH 334697 = ATCC BAA-2682 = DSM 28341 draft genome.</title>
        <authorList>
            <person name="Sydenham T.V."/>
            <person name="Hasman H."/>
            <person name="Justesen U.S."/>
        </authorList>
    </citation>
    <scope>NUCLEOTIDE SEQUENCE [LARGE SCALE GENOMIC DNA]</scope>
    <source>
        <strain evidence="2 3">OUH 334697</strain>
    </source>
</reference>
<gene>
    <name evidence="1" type="ORF">BA92_02980</name>
    <name evidence="2" type="ORF">IE90_00145</name>
</gene>
<dbReference type="OrthoDB" id="9813754at2"/>
<dbReference type="Proteomes" id="UP000031937">
    <property type="component" value="Unassembled WGS sequence"/>
</dbReference>
<dbReference type="Pfam" id="PF10962">
    <property type="entry name" value="DUF2764"/>
    <property type="match status" value="1"/>
</dbReference>
<evidence type="ECO:0000313" key="1">
    <source>
        <dbReference type="EMBL" id="KIO46050.1"/>
    </source>
</evidence>
<keyword evidence="4" id="KW-1185">Reference proteome</keyword>
<accession>A0A0C3R7A8</accession>
<evidence type="ECO:0000313" key="3">
    <source>
        <dbReference type="Proteomes" id="UP000031937"/>
    </source>
</evidence>
<dbReference type="RefSeq" id="WP_041501904.1">
    <property type="nucleotide sequence ID" value="NZ_JPIT01000006.1"/>
</dbReference>
<dbReference type="EMBL" id="JPIU01000036">
    <property type="protein sequence ID" value="KIO46050.1"/>
    <property type="molecule type" value="Genomic_DNA"/>
</dbReference>
<protein>
    <submittedName>
        <fullName evidence="1">Uncharacterized protein</fullName>
    </submittedName>
</protein>
<sequence length="275" mass="32128">MILKNGYYCLIAGLPEIAWDDRKLAISVSNLRELAQNDLSKKDMELLNLFFLPADHVQILRLLTKQEPDPTLSTVYPLKQLEDEIAEPTSSLLPYLNQFIADFKGEHLKYDVAPENVLSWMYYDYLLKSGNSFVRRYAEFSMNVKNLITALNCRKYGKEIEKEVIGNNAFAKALRTSNSKDFGLAMDYPYVDKVISLMANPNLVERERGLDLLHWDFIEEAVVFEYFSVEKVLSFMLQLMIIERWSKMSSESGRKVFMEMVEKFRHSFEFTEEFK</sequence>